<dbReference type="Proteomes" id="UP000183114">
    <property type="component" value="Unassembled WGS sequence"/>
</dbReference>
<dbReference type="RefSeq" id="WP_074877005.1">
    <property type="nucleotide sequence ID" value="NZ_FNTF01000002.1"/>
</dbReference>
<accession>A0A1H5DE89</accession>
<gene>
    <name evidence="1" type="ORF">SAMN04490185_4154</name>
</gene>
<evidence type="ECO:0000313" key="2">
    <source>
        <dbReference type="Proteomes" id="UP000183114"/>
    </source>
</evidence>
<dbReference type="AlphaFoldDB" id="A0A1H5DE89"/>
<protein>
    <submittedName>
        <fullName evidence="1">Uncharacterized protein</fullName>
    </submittedName>
</protein>
<reference evidence="1 2" key="1">
    <citation type="submission" date="2016-10" db="EMBL/GenBank/DDBJ databases">
        <authorList>
            <person name="de Groot N.N."/>
        </authorList>
    </citation>
    <scope>NUCLEOTIDE SEQUENCE [LARGE SCALE GENOMIC DNA]</scope>
    <source>
        <strain evidence="1 2">BS3655</strain>
    </source>
</reference>
<sequence>MTQPLLPMAFNEYGEPVPTADQVRTILAVLPVEVGNGLREKLNDVLKASAPGPFSDALGDLEAYLSALDDTRLMPFENQIALKAFVMLGWQEWRASFNTFEAI</sequence>
<dbReference type="EMBL" id="FNTF01000002">
    <property type="protein sequence ID" value="SED77118.1"/>
    <property type="molecule type" value="Genomic_DNA"/>
</dbReference>
<name>A0A1H5DE89_9PSED</name>
<evidence type="ECO:0000313" key="1">
    <source>
        <dbReference type="EMBL" id="SED77118.1"/>
    </source>
</evidence>
<proteinExistence type="predicted"/>
<organism evidence="1 2">
    <name type="scientific">Pseudomonas frederiksbergensis</name>
    <dbReference type="NCBI Taxonomy" id="104087"/>
    <lineage>
        <taxon>Bacteria</taxon>
        <taxon>Pseudomonadati</taxon>
        <taxon>Pseudomonadota</taxon>
        <taxon>Gammaproteobacteria</taxon>
        <taxon>Pseudomonadales</taxon>
        <taxon>Pseudomonadaceae</taxon>
        <taxon>Pseudomonas</taxon>
    </lineage>
</organism>